<evidence type="ECO:0008006" key="2">
    <source>
        <dbReference type="Google" id="ProtNLM"/>
    </source>
</evidence>
<protein>
    <recommendedName>
        <fullName evidence="2">Periplasmic copper-binding protein NosD beta helix domain-containing protein</fullName>
    </recommendedName>
</protein>
<reference evidence="1" key="1">
    <citation type="journal article" date="2014" name="Front. Microbiol.">
        <title>High frequency of phylogenetically diverse reductive dehalogenase-homologous genes in deep subseafloor sedimentary metagenomes.</title>
        <authorList>
            <person name="Kawai M."/>
            <person name="Futagami T."/>
            <person name="Toyoda A."/>
            <person name="Takaki Y."/>
            <person name="Nishi S."/>
            <person name="Hori S."/>
            <person name="Arai W."/>
            <person name="Tsubouchi T."/>
            <person name="Morono Y."/>
            <person name="Uchiyama I."/>
            <person name="Ito T."/>
            <person name="Fujiyama A."/>
            <person name="Inagaki F."/>
            <person name="Takami H."/>
        </authorList>
    </citation>
    <scope>NUCLEOTIDE SEQUENCE</scope>
    <source>
        <strain evidence="1">Expedition CK06-06</strain>
    </source>
</reference>
<evidence type="ECO:0000313" key="1">
    <source>
        <dbReference type="EMBL" id="GAI87081.1"/>
    </source>
</evidence>
<name>X1T6T0_9ZZZZ</name>
<accession>X1T6T0</accession>
<organism evidence="1">
    <name type="scientific">marine sediment metagenome</name>
    <dbReference type="NCBI Taxonomy" id="412755"/>
    <lineage>
        <taxon>unclassified sequences</taxon>
        <taxon>metagenomes</taxon>
        <taxon>ecological metagenomes</taxon>
    </lineage>
</organism>
<comment type="caution">
    <text evidence="1">The sequence shown here is derived from an EMBL/GenBank/DDBJ whole genome shotgun (WGS) entry which is preliminary data.</text>
</comment>
<gene>
    <name evidence="1" type="ORF">S12H4_17823</name>
</gene>
<sequence length="69" mass="7916">MYQYSGSSDPEYNLIYNNFFNNSGTYGNIRIDTGIANLNYFNTTINCSIGLNILDDPCRRINIMISIFM</sequence>
<dbReference type="EMBL" id="BARW01008748">
    <property type="protein sequence ID" value="GAI87081.1"/>
    <property type="molecule type" value="Genomic_DNA"/>
</dbReference>
<proteinExistence type="predicted"/>
<dbReference type="AlphaFoldDB" id="X1T6T0"/>